<evidence type="ECO:0000259" key="7">
    <source>
        <dbReference type="Pfam" id="PF13396"/>
    </source>
</evidence>
<evidence type="ECO:0000256" key="1">
    <source>
        <dbReference type="ARBA" id="ARBA00004651"/>
    </source>
</evidence>
<evidence type="ECO:0000256" key="5">
    <source>
        <dbReference type="ARBA" id="ARBA00023136"/>
    </source>
</evidence>
<proteinExistence type="predicted"/>
<dbReference type="EMBL" id="QAOT01000007">
    <property type="protein sequence ID" value="PTR18666.1"/>
    <property type="molecule type" value="Genomic_DNA"/>
</dbReference>
<evidence type="ECO:0000256" key="6">
    <source>
        <dbReference type="SAM" id="Phobius"/>
    </source>
</evidence>
<comment type="caution">
    <text evidence="8">The sequence shown here is derived from an EMBL/GenBank/DDBJ whole genome shotgun (WGS) entry which is preliminary data.</text>
</comment>
<keyword evidence="4 6" id="KW-1133">Transmembrane helix</keyword>
<keyword evidence="9" id="KW-1185">Reference proteome</keyword>
<reference evidence="8 9" key="1">
    <citation type="submission" date="2018-04" db="EMBL/GenBank/DDBJ databases">
        <title>Genomic Encyclopedia of Type Strains, Phase III (KMG-III): the genomes of soil and plant-associated and newly described type strains.</title>
        <authorList>
            <person name="Whitman W."/>
        </authorList>
    </citation>
    <scope>NUCLEOTIDE SEQUENCE [LARGE SCALE GENOMIC DNA]</scope>
    <source>
        <strain evidence="8 9">KA25</strain>
    </source>
</reference>
<evidence type="ECO:0000256" key="2">
    <source>
        <dbReference type="ARBA" id="ARBA00022475"/>
    </source>
</evidence>
<feature type="transmembrane region" description="Helical" evidence="6">
    <location>
        <begin position="12"/>
        <end position="32"/>
    </location>
</feature>
<dbReference type="OrthoDB" id="8455471at2"/>
<feature type="transmembrane region" description="Helical" evidence="6">
    <location>
        <begin position="38"/>
        <end position="58"/>
    </location>
</feature>
<comment type="subcellular location">
    <subcellularLocation>
        <location evidence="1">Cell membrane</location>
        <topology evidence="1">Multi-pass membrane protein</topology>
    </subcellularLocation>
</comment>
<dbReference type="Proteomes" id="UP000244060">
    <property type="component" value="Unassembled WGS sequence"/>
</dbReference>
<keyword evidence="5 6" id="KW-0472">Membrane</keyword>
<protein>
    <submittedName>
        <fullName evidence="8">Phospholipase D-like protein</fullName>
    </submittedName>
</protein>
<sequence length="67" mass="7252">MEMNMFQLRGFGGLIILALDLWALVSILGSSASTGRKVLWALIVILLPVVGFILWLILGPRSGSRGI</sequence>
<accession>A0A2T5K8C4</accession>
<dbReference type="AlphaFoldDB" id="A0A2T5K8C4"/>
<evidence type="ECO:0000256" key="4">
    <source>
        <dbReference type="ARBA" id="ARBA00022989"/>
    </source>
</evidence>
<dbReference type="Pfam" id="PF13396">
    <property type="entry name" value="PLDc_N"/>
    <property type="match status" value="1"/>
</dbReference>
<organism evidence="8 9">
    <name type="scientific">Cereibacter azotoformans</name>
    <dbReference type="NCBI Taxonomy" id="43057"/>
    <lineage>
        <taxon>Bacteria</taxon>
        <taxon>Pseudomonadati</taxon>
        <taxon>Pseudomonadota</taxon>
        <taxon>Alphaproteobacteria</taxon>
        <taxon>Rhodobacterales</taxon>
        <taxon>Paracoccaceae</taxon>
        <taxon>Cereibacter</taxon>
    </lineage>
</organism>
<feature type="domain" description="Cardiolipin synthase N-terminal" evidence="7">
    <location>
        <begin position="18"/>
        <end position="60"/>
    </location>
</feature>
<evidence type="ECO:0000313" key="8">
    <source>
        <dbReference type="EMBL" id="PTR18666.1"/>
    </source>
</evidence>
<dbReference type="InterPro" id="IPR027379">
    <property type="entry name" value="CLS_N"/>
</dbReference>
<dbReference type="GO" id="GO:0005886">
    <property type="term" value="C:plasma membrane"/>
    <property type="evidence" value="ECO:0007669"/>
    <property type="project" value="UniProtKB-SubCell"/>
</dbReference>
<gene>
    <name evidence="8" type="ORF">C8J28_10790</name>
</gene>
<keyword evidence="3 6" id="KW-0812">Transmembrane</keyword>
<evidence type="ECO:0000313" key="9">
    <source>
        <dbReference type="Proteomes" id="UP000244060"/>
    </source>
</evidence>
<dbReference type="RefSeq" id="WP_011909645.1">
    <property type="nucleotide sequence ID" value="NZ_CP089965.1"/>
</dbReference>
<name>A0A2T5K8C4_9RHOB</name>
<keyword evidence="2" id="KW-1003">Cell membrane</keyword>
<evidence type="ECO:0000256" key="3">
    <source>
        <dbReference type="ARBA" id="ARBA00022692"/>
    </source>
</evidence>